<sequence>MNDHVKGILFILLAALGFAFMSFFVKLAGNVPTMQKAFFRNIVAVLIASVSLVRYEGSLHVDKRDYLPLFLRSLFGTIGLIFNFWAISRLALPDANILNKMSPFFAVLMSIFILGERPNSMDILTVIVAFVGAMFVVKPTAGLASLPAIVGLIGGMCAGTAYTFVRKLGKHNVPGPLIVFVFSAFSSIVCLIPMLMDYQPMTFIQLLCLILAGCSAALGQFSVTAAYTFAPAKEISVFDYSQVIYAAILGFLVFHEWPDRMSLIGYVLIIGTAIVKWYLNTHGGENETVQE</sequence>
<protein>
    <submittedName>
        <fullName evidence="8">DMT family transporter</fullName>
    </submittedName>
</protein>
<evidence type="ECO:0000256" key="4">
    <source>
        <dbReference type="ARBA" id="ARBA00022989"/>
    </source>
</evidence>
<dbReference type="PANTHER" id="PTHR22911">
    <property type="entry name" value="ACYL-MALONYL CONDENSING ENZYME-RELATED"/>
    <property type="match status" value="1"/>
</dbReference>
<organism evidence="8 9">
    <name type="scientific">Absicoccus intestinalis</name>
    <dbReference type="NCBI Taxonomy" id="2926319"/>
    <lineage>
        <taxon>Bacteria</taxon>
        <taxon>Bacillati</taxon>
        <taxon>Bacillota</taxon>
        <taxon>Erysipelotrichia</taxon>
        <taxon>Erysipelotrichales</taxon>
        <taxon>Erysipelotrichaceae</taxon>
        <taxon>Absicoccus</taxon>
    </lineage>
</organism>
<feature type="transmembrane region" description="Helical" evidence="6">
    <location>
        <begin position="202"/>
        <end position="230"/>
    </location>
</feature>
<feature type="transmembrane region" description="Helical" evidence="6">
    <location>
        <begin position="261"/>
        <end position="279"/>
    </location>
</feature>
<feature type="transmembrane region" description="Helical" evidence="6">
    <location>
        <begin position="143"/>
        <end position="165"/>
    </location>
</feature>
<reference evidence="8 9" key="1">
    <citation type="submission" date="2022-03" db="EMBL/GenBank/DDBJ databases">
        <title>Novel taxa within the pig intestine.</title>
        <authorList>
            <person name="Wylensek D."/>
            <person name="Bishof K."/>
            <person name="Afrizal A."/>
            <person name="Clavel T."/>
        </authorList>
    </citation>
    <scope>NUCLEOTIDE SEQUENCE [LARGE SCALE GENOMIC DNA]</scope>
    <source>
        <strain evidence="8 9">Cla-KB-P134</strain>
    </source>
</reference>
<comment type="caution">
    <text evidence="8">The sequence shown here is derived from an EMBL/GenBank/DDBJ whole genome shotgun (WGS) entry which is preliminary data.</text>
</comment>
<evidence type="ECO:0000313" key="9">
    <source>
        <dbReference type="Proteomes" id="UP001285244"/>
    </source>
</evidence>
<evidence type="ECO:0000259" key="7">
    <source>
        <dbReference type="Pfam" id="PF00892"/>
    </source>
</evidence>
<dbReference type="Proteomes" id="UP001285244">
    <property type="component" value="Unassembled WGS sequence"/>
</dbReference>
<evidence type="ECO:0000256" key="2">
    <source>
        <dbReference type="ARBA" id="ARBA00007362"/>
    </source>
</evidence>
<keyword evidence="3 6" id="KW-0812">Transmembrane</keyword>
<gene>
    <name evidence="8" type="ORF">MOZ64_07300</name>
</gene>
<evidence type="ECO:0000256" key="6">
    <source>
        <dbReference type="SAM" id="Phobius"/>
    </source>
</evidence>
<dbReference type="InterPro" id="IPR037185">
    <property type="entry name" value="EmrE-like"/>
</dbReference>
<evidence type="ECO:0000256" key="1">
    <source>
        <dbReference type="ARBA" id="ARBA00004141"/>
    </source>
</evidence>
<name>A0ABU4WM54_9FIRM</name>
<feature type="transmembrane region" description="Helical" evidence="6">
    <location>
        <begin position="177"/>
        <end position="196"/>
    </location>
</feature>
<accession>A0ABU4WM54</accession>
<dbReference type="InterPro" id="IPR000620">
    <property type="entry name" value="EamA_dom"/>
</dbReference>
<evidence type="ECO:0000256" key="5">
    <source>
        <dbReference type="ARBA" id="ARBA00023136"/>
    </source>
</evidence>
<dbReference type="EMBL" id="JALBUS010000010">
    <property type="protein sequence ID" value="MDX8417648.1"/>
    <property type="molecule type" value="Genomic_DNA"/>
</dbReference>
<keyword evidence="5 6" id="KW-0472">Membrane</keyword>
<comment type="subcellular location">
    <subcellularLocation>
        <location evidence="1">Membrane</location>
        <topology evidence="1">Multi-pass membrane protein</topology>
    </subcellularLocation>
</comment>
<feature type="transmembrane region" description="Helical" evidence="6">
    <location>
        <begin position="7"/>
        <end position="25"/>
    </location>
</feature>
<dbReference type="SUPFAM" id="SSF103481">
    <property type="entry name" value="Multidrug resistance efflux transporter EmrE"/>
    <property type="match status" value="2"/>
</dbReference>
<keyword evidence="4 6" id="KW-1133">Transmembrane helix</keyword>
<proteinExistence type="inferred from homology"/>
<dbReference type="RefSeq" id="WP_320325929.1">
    <property type="nucleotide sequence ID" value="NZ_JALBUS010000010.1"/>
</dbReference>
<feature type="transmembrane region" description="Helical" evidence="6">
    <location>
        <begin position="97"/>
        <end position="114"/>
    </location>
</feature>
<dbReference type="PANTHER" id="PTHR22911:SF6">
    <property type="entry name" value="SOLUTE CARRIER FAMILY 35 MEMBER G1"/>
    <property type="match status" value="1"/>
</dbReference>
<keyword evidence="9" id="KW-1185">Reference proteome</keyword>
<evidence type="ECO:0000313" key="8">
    <source>
        <dbReference type="EMBL" id="MDX8417648.1"/>
    </source>
</evidence>
<feature type="transmembrane region" description="Helical" evidence="6">
    <location>
        <begin position="237"/>
        <end position="255"/>
    </location>
</feature>
<feature type="domain" description="EamA" evidence="7">
    <location>
        <begin position="148"/>
        <end position="274"/>
    </location>
</feature>
<feature type="domain" description="EamA" evidence="7">
    <location>
        <begin position="6"/>
        <end position="137"/>
    </location>
</feature>
<feature type="transmembrane region" description="Helical" evidence="6">
    <location>
        <begin position="67"/>
        <end position="85"/>
    </location>
</feature>
<comment type="similarity">
    <text evidence="2">Belongs to the EamA transporter family.</text>
</comment>
<evidence type="ECO:0000256" key="3">
    <source>
        <dbReference type="ARBA" id="ARBA00022692"/>
    </source>
</evidence>
<dbReference type="Pfam" id="PF00892">
    <property type="entry name" value="EamA"/>
    <property type="match status" value="2"/>
</dbReference>